<reference evidence="2" key="1">
    <citation type="journal article" date="2020" name="Phytopathology">
        <title>Genome Sequence Resources of Colletotrichum truncatum, C. plurivorum, C. musicola, and C. sojae: Four Species Pathogenic to Soybean (Glycine max).</title>
        <authorList>
            <person name="Rogerio F."/>
            <person name="Boufleur T.R."/>
            <person name="Ciampi-Guillardi M."/>
            <person name="Sukno S.A."/>
            <person name="Thon M.R."/>
            <person name="Massola Junior N.S."/>
            <person name="Baroncelli R."/>
        </authorList>
    </citation>
    <scope>NUCLEOTIDE SEQUENCE</scope>
    <source>
        <strain evidence="2">LFN0074</strain>
    </source>
</reference>
<dbReference type="AlphaFoldDB" id="A0A8H6KNU3"/>
<organism evidence="2 3">
    <name type="scientific">Colletotrichum musicola</name>
    <dbReference type="NCBI Taxonomy" id="2175873"/>
    <lineage>
        <taxon>Eukaryota</taxon>
        <taxon>Fungi</taxon>
        <taxon>Dikarya</taxon>
        <taxon>Ascomycota</taxon>
        <taxon>Pezizomycotina</taxon>
        <taxon>Sordariomycetes</taxon>
        <taxon>Hypocreomycetidae</taxon>
        <taxon>Glomerellales</taxon>
        <taxon>Glomerellaceae</taxon>
        <taxon>Colletotrichum</taxon>
        <taxon>Colletotrichum orchidearum species complex</taxon>
    </lineage>
</organism>
<comment type="caution">
    <text evidence="2">The sequence shown here is derived from an EMBL/GenBank/DDBJ whole genome shotgun (WGS) entry which is preliminary data.</text>
</comment>
<name>A0A8H6KNU3_9PEZI</name>
<sequence>MWTSSSTVVYCLSREQLHTKMDILFEPHVKLDLFPRVSSTRSGFAGRSASALPYSSTQAPPARSMKMVYQ</sequence>
<gene>
    <name evidence="2" type="ORF">CMUS01_06077</name>
</gene>
<evidence type="ECO:0000313" key="2">
    <source>
        <dbReference type="EMBL" id="KAF6834643.1"/>
    </source>
</evidence>
<evidence type="ECO:0000313" key="3">
    <source>
        <dbReference type="Proteomes" id="UP000639643"/>
    </source>
</evidence>
<evidence type="ECO:0000256" key="1">
    <source>
        <dbReference type="SAM" id="MobiDB-lite"/>
    </source>
</evidence>
<feature type="region of interest" description="Disordered" evidence="1">
    <location>
        <begin position="40"/>
        <end position="70"/>
    </location>
</feature>
<keyword evidence="3" id="KW-1185">Reference proteome</keyword>
<protein>
    <submittedName>
        <fullName evidence="2">Uncharacterized protein</fullName>
    </submittedName>
</protein>
<accession>A0A8H6KNU3</accession>
<dbReference type="Proteomes" id="UP000639643">
    <property type="component" value="Unassembled WGS sequence"/>
</dbReference>
<dbReference type="EMBL" id="WIGM01000192">
    <property type="protein sequence ID" value="KAF6834643.1"/>
    <property type="molecule type" value="Genomic_DNA"/>
</dbReference>
<proteinExistence type="predicted"/>